<reference evidence="1 2" key="1">
    <citation type="journal article" date="2012" name="J. Bacteriol.">
        <title>Genome sequence of proteorhodopsin-containing sea ice bacterium Glaciecola punicea ACAM 611T.</title>
        <authorList>
            <person name="Qin Q.-L."/>
            <person name="Xie B.-B."/>
            <person name="Shu Y.-L."/>
            <person name="Rong J.-C."/>
            <person name="Zhao D.-L."/>
            <person name="Zhang X.-Y."/>
            <person name="Chen X.-L."/>
            <person name="Zhou B.-C."/>
            <person name="Zhanga Y.-Z."/>
        </authorList>
    </citation>
    <scope>NUCLEOTIDE SEQUENCE [LARGE SCALE GENOMIC DNA]</scope>
    <source>
        <strain evidence="1 2">ACAM 611</strain>
    </source>
</reference>
<dbReference type="AlphaFoldDB" id="H5TE98"/>
<comment type="caution">
    <text evidence="1">The sequence shown here is derived from an EMBL/GenBank/DDBJ whole genome shotgun (WGS) entry which is preliminary data.</text>
</comment>
<proteinExistence type="predicted"/>
<keyword evidence="2" id="KW-1185">Reference proteome</keyword>
<name>H5TE98_9ALTE</name>
<protein>
    <submittedName>
        <fullName evidence="1">Uncharacterized protein</fullName>
    </submittedName>
</protein>
<gene>
    <name evidence="1" type="ORF">GPUN_2510</name>
</gene>
<evidence type="ECO:0000313" key="1">
    <source>
        <dbReference type="EMBL" id="GAB56625.1"/>
    </source>
</evidence>
<dbReference type="EMBL" id="BAET01000030">
    <property type="protein sequence ID" value="GAB56625.1"/>
    <property type="molecule type" value="Genomic_DNA"/>
</dbReference>
<accession>H5TE98</accession>
<dbReference type="Proteomes" id="UP000053586">
    <property type="component" value="Unassembled WGS sequence"/>
</dbReference>
<evidence type="ECO:0000313" key="2">
    <source>
        <dbReference type="Proteomes" id="UP000053586"/>
    </source>
</evidence>
<organism evidence="1 2">
    <name type="scientific">Glaciecola punicea ACAM 611</name>
    <dbReference type="NCBI Taxonomy" id="1121923"/>
    <lineage>
        <taxon>Bacteria</taxon>
        <taxon>Pseudomonadati</taxon>
        <taxon>Pseudomonadota</taxon>
        <taxon>Gammaproteobacteria</taxon>
        <taxon>Alteromonadales</taxon>
        <taxon>Alteromonadaceae</taxon>
        <taxon>Glaciecola</taxon>
    </lineage>
</organism>
<reference evidence="1 2" key="2">
    <citation type="journal article" date="2017" name="Antonie Van Leeuwenhoek">
        <title>Rhizobium rhizosphaerae sp. nov., a novel species isolated from rice rhizosphere.</title>
        <authorList>
            <person name="Zhao J.J."/>
            <person name="Zhang J."/>
            <person name="Zhang R.J."/>
            <person name="Zhang C.W."/>
            <person name="Yin H.Q."/>
            <person name="Zhang X.X."/>
        </authorList>
    </citation>
    <scope>NUCLEOTIDE SEQUENCE [LARGE SCALE GENOMIC DNA]</scope>
    <source>
        <strain evidence="1 2">ACAM 611</strain>
    </source>
</reference>
<sequence>MREINHGRLGKDIEVSETLTLLATITDWDSNIKIARVLSEKV</sequence>